<keyword evidence="7" id="KW-1185">Reference proteome</keyword>
<protein>
    <submittedName>
        <fullName evidence="6">Transcriptional repressor PurR</fullName>
    </submittedName>
</protein>
<dbReference type="OrthoDB" id="9798934at2"/>
<reference evidence="6 7" key="1">
    <citation type="journal article" date="2016" name="Int. J. Syst. Evol. Microbiol.">
        <title>Paraphotobacterium marinum gen. nov., sp. nov., a member of the family Vibrionaceae, isolated from surface seawater.</title>
        <authorList>
            <person name="Huang Z."/>
            <person name="Dong C."/>
            <person name="Shao Z."/>
        </authorList>
    </citation>
    <scope>NUCLEOTIDE SEQUENCE [LARGE SCALE GENOMIC DNA]</scope>
    <source>
        <strain evidence="6 7">NSCS20N07D</strain>
    </source>
</reference>
<keyword evidence="4" id="KW-0804">Transcription</keyword>
<dbReference type="InterPro" id="IPR000843">
    <property type="entry name" value="HTH_LacI"/>
</dbReference>
<keyword evidence="1" id="KW-0678">Repressor</keyword>
<dbReference type="Proteomes" id="UP000242175">
    <property type="component" value="Chromosome large"/>
</dbReference>
<dbReference type="PROSITE" id="PS00356">
    <property type="entry name" value="HTH_LACI_1"/>
    <property type="match status" value="1"/>
</dbReference>
<dbReference type="Pfam" id="PF13377">
    <property type="entry name" value="Peripla_BP_3"/>
    <property type="match status" value="1"/>
</dbReference>
<dbReference type="KEGG" id="pmai:CF386_00025"/>
<evidence type="ECO:0000256" key="3">
    <source>
        <dbReference type="ARBA" id="ARBA00023125"/>
    </source>
</evidence>
<organism evidence="6 7">
    <name type="scientific">Paraphotobacterium marinum</name>
    <dbReference type="NCBI Taxonomy" id="1755811"/>
    <lineage>
        <taxon>Bacteria</taxon>
        <taxon>Pseudomonadati</taxon>
        <taxon>Pseudomonadota</taxon>
        <taxon>Gammaproteobacteria</taxon>
        <taxon>Vibrionales</taxon>
        <taxon>Vibrionaceae</taxon>
        <taxon>Paraphotobacterium</taxon>
    </lineage>
</organism>
<dbReference type="GO" id="GO:0003700">
    <property type="term" value="F:DNA-binding transcription factor activity"/>
    <property type="evidence" value="ECO:0007669"/>
    <property type="project" value="TreeGrafter"/>
</dbReference>
<proteinExistence type="predicted"/>
<evidence type="ECO:0000259" key="5">
    <source>
        <dbReference type="PROSITE" id="PS50932"/>
    </source>
</evidence>
<dbReference type="SUPFAM" id="SSF53822">
    <property type="entry name" value="Periplasmic binding protein-like I"/>
    <property type="match status" value="1"/>
</dbReference>
<dbReference type="RefSeq" id="WP_089072500.1">
    <property type="nucleotide sequence ID" value="NZ_CBCSAM010000001.1"/>
</dbReference>
<name>A0A220VBD0_9GAMM</name>
<sequence length="334" mass="37422">MATIKDVARLAGVSTTTVSHVINKTRFVAEATTKKVWESIEELNYAPSAVARSLKSNVTRSLGILVTDSSNAFFSEVIHSIESYSYNLGYTITLCNTGDSKEKYKNHIQMLSEKRVDGILVMCSEVDNELINYLKKFSIPLVIMDWANSMINFNKIQDNSDEGGFLATQYLINKGHKKIGCLTGGIDKHISNQRFLGFKKAMLESGLEIKDEWIFHGNFEFDSGISTAQIINEMPQKPTAIFCFNDAMAMALISKLTDLEFVIPKEFSIIGYDDIVYAKYYNPPLTTIAQPKSELGVKAIELLINKVQEKETSEAGTIHIYPKLIERKSVISLE</sequence>
<dbReference type="SMART" id="SM00354">
    <property type="entry name" value="HTH_LACI"/>
    <property type="match status" value="1"/>
</dbReference>
<dbReference type="PANTHER" id="PTHR30146">
    <property type="entry name" value="LACI-RELATED TRANSCRIPTIONAL REPRESSOR"/>
    <property type="match status" value="1"/>
</dbReference>
<dbReference type="Pfam" id="PF00356">
    <property type="entry name" value="LacI"/>
    <property type="match status" value="1"/>
</dbReference>
<keyword evidence="2" id="KW-0805">Transcription regulation</keyword>
<evidence type="ECO:0000313" key="7">
    <source>
        <dbReference type="Proteomes" id="UP000242175"/>
    </source>
</evidence>
<dbReference type="SUPFAM" id="SSF47413">
    <property type="entry name" value="lambda repressor-like DNA-binding domains"/>
    <property type="match status" value="1"/>
</dbReference>
<gene>
    <name evidence="6" type="ORF">CF386_00025</name>
</gene>
<evidence type="ECO:0000256" key="1">
    <source>
        <dbReference type="ARBA" id="ARBA00022491"/>
    </source>
</evidence>
<dbReference type="InterPro" id="IPR028082">
    <property type="entry name" value="Peripla_BP_I"/>
</dbReference>
<dbReference type="InterPro" id="IPR010982">
    <property type="entry name" value="Lambda_DNA-bd_dom_sf"/>
</dbReference>
<dbReference type="AlphaFoldDB" id="A0A220VBD0"/>
<evidence type="ECO:0000313" key="6">
    <source>
        <dbReference type="EMBL" id="ASK77590.1"/>
    </source>
</evidence>
<dbReference type="PROSITE" id="PS50932">
    <property type="entry name" value="HTH_LACI_2"/>
    <property type="match status" value="1"/>
</dbReference>
<dbReference type="PRINTS" id="PR00036">
    <property type="entry name" value="HTHLACI"/>
</dbReference>
<dbReference type="PANTHER" id="PTHR30146:SF148">
    <property type="entry name" value="HTH-TYPE TRANSCRIPTIONAL REPRESSOR PURR-RELATED"/>
    <property type="match status" value="1"/>
</dbReference>
<dbReference type="CDD" id="cd01392">
    <property type="entry name" value="HTH_LacI"/>
    <property type="match status" value="1"/>
</dbReference>
<dbReference type="Gene3D" id="1.10.260.40">
    <property type="entry name" value="lambda repressor-like DNA-binding domains"/>
    <property type="match status" value="1"/>
</dbReference>
<dbReference type="GO" id="GO:0000976">
    <property type="term" value="F:transcription cis-regulatory region binding"/>
    <property type="evidence" value="ECO:0007669"/>
    <property type="project" value="TreeGrafter"/>
</dbReference>
<accession>A0A220VBD0</accession>
<dbReference type="Gene3D" id="3.40.50.2300">
    <property type="match status" value="2"/>
</dbReference>
<evidence type="ECO:0000256" key="2">
    <source>
        <dbReference type="ARBA" id="ARBA00023015"/>
    </source>
</evidence>
<keyword evidence="3" id="KW-0238">DNA-binding</keyword>
<dbReference type="InterPro" id="IPR046335">
    <property type="entry name" value="LacI/GalR-like_sensor"/>
</dbReference>
<dbReference type="FunFam" id="1.10.260.40:FF:000002">
    <property type="entry name" value="HTH-type transcriptional repressor PurR"/>
    <property type="match status" value="1"/>
</dbReference>
<dbReference type="EMBL" id="CP022355">
    <property type="protein sequence ID" value="ASK77590.1"/>
    <property type="molecule type" value="Genomic_DNA"/>
</dbReference>
<feature type="domain" description="HTH lacI-type" evidence="5">
    <location>
        <begin position="2"/>
        <end position="56"/>
    </location>
</feature>
<evidence type="ECO:0000256" key="4">
    <source>
        <dbReference type="ARBA" id="ARBA00023163"/>
    </source>
</evidence>